<dbReference type="PANTHER" id="PTHR46580">
    <property type="entry name" value="SENSOR KINASE-RELATED"/>
    <property type="match status" value="1"/>
</dbReference>
<protein>
    <submittedName>
        <fullName evidence="7">Repeat domain-containing protein</fullName>
    </submittedName>
</protein>
<evidence type="ECO:0000256" key="2">
    <source>
        <dbReference type="ARBA" id="ARBA00022723"/>
    </source>
</evidence>
<dbReference type="InParanoid" id="A0A1H9K9R9"/>
<keyword evidence="4 5" id="KW-0408">Iron</keyword>
<name>A0A1H9K9R9_9BACT</name>
<dbReference type="InterPro" id="IPR036909">
    <property type="entry name" value="Cyt_c-like_dom_sf"/>
</dbReference>
<dbReference type="PANTHER" id="PTHR46580:SF4">
    <property type="entry name" value="ATP_GTP-BINDING PROTEIN"/>
    <property type="match status" value="1"/>
</dbReference>
<keyword evidence="1 5" id="KW-0349">Heme</keyword>
<dbReference type="InterPro" id="IPR009056">
    <property type="entry name" value="Cyt_c-like_dom"/>
</dbReference>
<accession>A0A1H9K9R9</accession>
<reference evidence="8" key="1">
    <citation type="submission" date="2016-10" db="EMBL/GenBank/DDBJ databases">
        <authorList>
            <person name="Varghese N."/>
            <person name="Submissions S."/>
        </authorList>
    </citation>
    <scope>NUCLEOTIDE SEQUENCE [LARGE SCALE GENOMIC DNA]</scope>
    <source>
        <strain evidence="8">DSM 24740</strain>
    </source>
</reference>
<evidence type="ECO:0000313" key="8">
    <source>
        <dbReference type="Proteomes" id="UP000199021"/>
    </source>
</evidence>
<dbReference type="Proteomes" id="UP000199021">
    <property type="component" value="Unassembled WGS sequence"/>
</dbReference>
<dbReference type="AlphaFoldDB" id="A0A1H9K9R9"/>
<evidence type="ECO:0000256" key="3">
    <source>
        <dbReference type="ARBA" id="ARBA00022729"/>
    </source>
</evidence>
<keyword evidence="8" id="KW-1185">Reference proteome</keyword>
<evidence type="ECO:0000256" key="1">
    <source>
        <dbReference type="ARBA" id="ARBA00022617"/>
    </source>
</evidence>
<evidence type="ECO:0000313" key="7">
    <source>
        <dbReference type="EMBL" id="SEQ95798.1"/>
    </source>
</evidence>
<gene>
    <name evidence="7" type="ORF">SAMN05444359_1209</name>
</gene>
<feature type="domain" description="Cytochrome c" evidence="6">
    <location>
        <begin position="29"/>
        <end position="123"/>
    </location>
</feature>
<dbReference type="GO" id="GO:0009055">
    <property type="term" value="F:electron transfer activity"/>
    <property type="evidence" value="ECO:0007669"/>
    <property type="project" value="InterPro"/>
</dbReference>
<dbReference type="Gene3D" id="2.130.10.130">
    <property type="entry name" value="Integrin alpha, N-terminal"/>
    <property type="match status" value="1"/>
</dbReference>
<sequence>MTRVFIIVAGLLLIIMRCSRPEEGPALTAGAEQGTIAMIEGSCGSCHLTPEPGALPRHIWDTIVLPRMGQFLGRYTSAAERDALLGTLPADRTARLAANIYPEEKRISDEDWATIRSYYLDHAPLTTPAPAVSAPETDLFTPHFPEAFLSPPSTSFVHFLPGQGLVFADINKASLLLLDEELRAVRRLPTGPGLTHLTGLSIGNFATVIGSFSPTEAATGRLLQWTAAGPKTISDKLQRPTSLARLDIDQDGTEELLVSEFGKWTGRLSLWHANPAGSYTPSALSDRPGAMNVLTDTTAATPTAYVLFGQGKEEVIRFTFPDGKPQQEVVLRFPPYWGSSSLQLIDWNGDQFTDLLCTNGDNADYQSPVKAYHGIRVYTGSASGQFEEAFFHPMPGAYGARMADFNLDGHKDLAAISFFPDFSLDNPLSVAIFFGAADGSFRQYRLPAGDRGRWIVMDAADYDGDGDTDLVAGSLAMEAVPDRGRMANWIKQGLPVVVWENKTLD</sequence>
<dbReference type="PROSITE" id="PS51007">
    <property type="entry name" value="CYTC"/>
    <property type="match status" value="1"/>
</dbReference>
<organism evidence="7 8">
    <name type="scientific">Neolewinella agarilytica</name>
    <dbReference type="NCBI Taxonomy" id="478744"/>
    <lineage>
        <taxon>Bacteria</taxon>
        <taxon>Pseudomonadati</taxon>
        <taxon>Bacteroidota</taxon>
        <taxon>Saprospiria</taxon>
        <taxon>Saprospirales</taxon>
        <taxon>Lewinellaceae</taxon>
        <taxon>Neolewinella</taxon>
    </lineage>
</organism>
<dbReference type="EMBL" id="FOFB01000020">
    <property type="protein sequence ID" value="SEQ95798.1"/>
    <property type="molecule type" value="Genomic_DNA"/>
</dbReference>
<dbReference type="Pfam" id="PF13517">
    <property type="entry name" value="FG-GAP_3"/>
    <property type="match status" value="1"/>
</dbReference>
<dbReference type="STRING" id="478744.SAMN05444359_1209"/>
<proteinExistence type="predicted"/>
<evidence type="ECO:0000256" key="5">
    <source>
        <dbReference type="PROSITE-ProRule" id="PRU00433"/>
    </source>
</evidence>
<dbReference type="SUPFAM" id="SSF46626">
    <property type="entry name" value="Cytochrome c"/>
    <property type="match status" value="1"/>
</dbReference>
<dbReference type="GO" id="GO:0020037">
    <property type="term" value="F:heme binding"/>
    <property type="evidence" value="ECO:0007669"/>
    <property type="project" value="InterPro"/>
</dbReference>
<evidence type="ECO:0000256" key="4">
    <source>
        <dbReference type="ARBA" id="ARBA00023004"/>
    </source>
</evidence>
<dbReference type="GO" id="GO:0046872">
    <property type="term" value="F:metal ion binding"/>
    <property type="evidence" value="ECO:0007669"/>
    <property type="project" value="UniProtKB-KW"/>
</dbReference>
<keyword evidence="2 5" id="KW-0479">Metal-binding</keyword>
<dbReference type="InterPro" id="IPR013517">
    <property type="entry name" value="FG-GAP"/>
</dbReference>
<evidence type="ECO:0000259" key="6">
    <source>
        <dbReference type="PROSITE" id="PS51007"/>
    </source>
</evidence>
<dbReference type="InterPro" id="IPR028994">
    <property type="entry name" value="Integrin_alpha_N"/>
</dbReference>
<dbReference type="SUPFAM" id="SSF69318">
    <property type="entry name" value="Integrin alpha N-terminal domain"/>
    <property type="match status" value="1"/>
</dbReference>
<keyword evidence="3" id="KW-0732">Signal</keyword>